<protein>
    <submittedName>
        <fullName evidence="1">Uncharacterized protein</fullName>
    </submittedName>
</protein>
<organism evidence="1 2">
    <name type="scientific">Persea americana</name>
    <name type="common">Avocado</name>
    <dbReference type="NCBI Taxonomy" id="3435"/>
    <lineage>
        <taxon>Eukaryota</taxon>
        <taxon>Viridiplantae</taxon>
        <taxon>Streptophyta</taxon>
        <taxon>Embryophyta</taxon>
        <taxon>Tracheophyta</taxon>
        <taxon>Spermatophyta</taxon>
        <taxon>Magnoliopsida</taxon>
        <taxon>Magnoliidae</taxon>
        <taxon>Laurales</taxon>
        <taxon>Lauraceae</taxon>
        <taxon>Persea</taxon>
    </lineage>
</organism>
<comment type="caution">
    <text evidence="1">The sequence shown here is derived from an EMBL/GenBank/DDBJ whole genome shotgun (WGS) entry which is preliminary data.</text>
</comment>
<dbReference type="EMBL" id="CM056817">
    <property type="protein sequence ID" value="KAJ8620729.1"/>
    <property type="molecule type" value="Genomic_DNA"/>
</dbReference>
<evidence type="ECO:0000313" key="1">
    <source>
        <dbReference type="EMBL" id="KAJ8620729.1"/>
    </source>
</evidence>
<dbReference type="Proteomes" id="UP001234297">
    <property type="component" value="Chromosome 9"/>
</dbReference>
<keyword evidence="2" id="KW-1185">Reference proteome</keyword>
<evidence type="ECO:0000313" key="2">
    <source>
        <dbReference type="Proteomes" id="UP001234297"/>
    </source>
</evidence>
<accession>A0ACC2KIG1</accession>
<name>A0ACC2KIG1_PERAE</name>
<sequence length="247" mass="27558">MMDREARGSLRNLCDKAIFNFSLSSPCLHVWIRVRGFAKTGEEIDRSGSGGVACKRDARVNEEEMARDGELVSNAVMHKHWKNEMVRGVMREGENQLLINGSRKIVKIDFKVAIGSNGKKIEELKFKINSFFTSILETLFISNYFSGEIPLKISKATLLISIDTNFNQFSGEIPASIGGLKGLGSLLFDKNMLASGILVIILPRFSSRDQSHRKLSLRSNPGDLGLTAIPPFLKSVRKQAFRRVSRP</sequence>
<proteinExistence type="predicted"/>
<gene>
    <name evidence="1" type="ORF">MRB53_029258</name>
</gene>
<reference evidence="1 2" key="1">
    <citation type="journal article" date="2022" name="Hortic Res">
        <title>A haplotype resolved chromosomal level avocado genome allows analysis of novel avocado genes.</title>
        <authorList>
            <person name="Nath O."/>
            <person name="Fletcher S.J."/>
            <person name="Hayward A."/>
            <person name="Shaw L.M."/>
            <person name="Masouleh A.K."/>
            <person name="Furtado A."/>
            <person name="Henry R.J."/>
            <person name="Mitter N."/>
        </authorList>
    </citation>
    <scope>NUCLEOTIDE SEQUENCE [LARGE SCALE GENOMIC DNA]</scope>
    <source>
        <strain evidence="2">cv. Hass</strain>
    </source>
</reference>